<keyword evidence="1" id="KW-1133">Transmembrane helix</keyword>
<name>A0A942TB20_9BACI</name>
<protein>
    <recommendedName>
        <fullName evidence="5">RCK C-terminal domain-containing protein</fullName>
    </recommendedName>
</protein>
<dbReference type="InterPro" id="IPR036721">
    <property type="entry name" value="RCK_C_sf"/>
</dbReference>
<evidence type="ECO:0000256" key="1">
    <source>
        <dbReference type="SAM" id="Phobius"/>
    </source>
</evidence>
<dbReference type="SUPFAM" id="SSF116726">
    <property type="entry name" value="TrkA C-terminal domain-like"/>
    <property type="match status" value="1"/>
</dbReference>
<reference evidence="2" key="1">
    <citation type="submission" date="2021-05" db="EMBL/GenBank/DDBJ databases">
        <title>Novel Bacillus species.</title>
        <authorList>
            <person name="Liu G."/>
        </authorList>
    </citation>
    <scope>NUCLEOTIDE SEQUENCE</scope>
    <source>
        <strain evidence="2 4">FJAT-50051</strain>
    </source>
</reference>
<evidence type="ECO:0000313" key="3">
    <source>
        <dbReference type="EMBL" id="MCH6267455.1"/>
    </source>
</evidence>
<feature type="transmembrane region" description="Helical" evidence="1">
    <location>
        <begin position="96"/>
        <end position="112"/>
    </location>
</feature>
<accession>A0A942TB20</accession>
<dbReference type="EMBL" id="JAGYPE020000036">
    <property type="protein sequence ID" value="MCH6267455.1"/>
    <property type="molecule type" value="Genomic_DNA"/>
</dbReference>
<gene>
    <name evidence="3" type="ORF">KHB02_018190</name>
    <name evidence="2" type="ORF">KHB02_43260</name>
</gene>
<feature type="transmembrane region" description="Helical" evidence="1">
    <location>
        <begin position="6"/>
        <end position="26"/>
    </location>
</feature>
<keyword evidence="4" id="KW-1185">Reference proteome</keyword>
<evidence type="ECO:0000313" key="2">
    <source>
        <dbReference type="EMBL" id="MBS4188201.1"/>
    </source>
</evidence>
<evidence type="ECO:0008006" key="5">
    <source>
        <dbReference type="Google" id="ProtNLM"/>
    </source>
</evidence>
<comment type="caution">
    <text evidence="2">The sequence shown here is derived from an EMBL/GenBank/DDBJ whole genome shotgun (WGS) entry which is preliminary data.</text>
</comment>
<keyword evidence="1" id="KW-0472">Membrane</keyword>
<feature type="transmembrane region" description="Helical" evidence="1">
    <location>
        <begin position="64"/>
        <end position="84"/>
    </location>
</feature>
<proteinExistence type="predicted"/>
<evidence type="ECO:0000313" key="4">
    <source>
        <dbReference type="Proteomes" id="UP000677265"/>
    </source>
</evidence>
<dbReference type="EMBL" id="JAGYPE010000010">
    <property type="protein sequence ID" value="MBS4188201.1"/>
    <property type="molecule type" value="Genomic_DNA"/>
</dbReference>
<organism evidence="2">
    <name type="scientific">Neobacillus citreus</name>
    <dbReference type="NCBI Taxonomy" id="2833578"/>
    <lineage>
        <taxon>Bacteria</taxon>
        <taxon>Bacillati</taxon>
        <taxon>Bacillota</taxon>
        <taxon>Bacilli</taxon>
        <taxon>Bacillales</taxon>
        <taxon>Bacillaceae</taxon>
        <taxon>Neobacillus</taxon>
    </lineage>
</organism>
<keyword evidence="1" id="KW-0812">Transmembrane</keyword>
<sequence>MIAVFLFIYIVIILTVIEIFVILFRLTGLKVEISRFQVISMMTGTGFTTKESELISGHPIRRKLATFLILFGAFSLAVIISSISEFLSNGLRTKEILLSAASVLIVFGILRQRHVQKHLSNLFNRKMKQNIELADLPIREVFLKNQQDTMLFLTIYQDSQLANCTIRQVLPDIDALDLEVVFIKRGDAVIRKKVYDSPLHEADQILLYGNKQVMFETFQHDMEIMEKH</sequence>
<dbReference type="AlphaFoldDB" id="A0A942TB20"/>
<dbReference type="RefSeq" id="WP_213147995.1">
    <property type="nucleotide sequence ID" value="NZ_JAGYPE020000036.1"/>
</dbReference>
<dbReference type="Proteomes" id="UP000677265">
    <property type="component" value="Unassembled WGS sequence"/>
</dbReference>
<dbReference type="GO" id="GO:0006813">
    <property type="term" value="P:potassium ion transport"/>
    <property type="evidence" value="ECO:0007669"/>
    <property type="project" value="InterPro"/>
</dbReference>